<dbReference type="Proteomes" id="UP000006334">
    <property type="component" value="Unassembled WGS sequence"/>
</dbReference>
<comment type="caution">
    <text evidence="2">The sequence shown here is derived from an EMBL/GenBank/DDBJ whole genome shotgun (WGS) entry which is preliminary data.</text>
</comment>
<gene>
    <name evidence="2" type="ORF">GLIP_1513</name>
</gene>
<accession>K6Y7E8</accession>
<feature type="compositionally biased region" description="Polar residues" evidence="1">
    <location>
        <begin position="119"/>
        <end position="133"/>
    </location>
</feature>
<name>K6Y7E8_9ALTE</name>
<dbReference type="AlphaFoldDB" id="K6Y7E8"/>
<organism evidence="2 3">
    <name type="scientific">Aliiglaciecola lipolytica E3</name>
    <dbReference type="NCBI Taxonomy" id="1127673"/>
    <lineage>
        <taxon>Bacteria</taxon>
        <taxon>Pseudomonadati</taxon>
        <taxon>Pseudomonadota</taxon>
        <taxon>Gammaproteobacteria</taxon>
        <taxon>Alteromonadales</taxon>
        <taxon>Alteromonadaceae</taxon>
        <taxon>Aliiglaciecola</taxon>
    </lineage>
</organism>
<dbReference type="OrthoDB" id="8900369at2"/>
<proteinExistence type="predicted"/>
<sequence>MYSYRFASLELLLKQPCQEIEFGLINSYVHLGLQRAQAMSEAIETKRAHLRIVDTLIHVMCDNLISVSRRGYCFRMIQRLKPILFEMLDTNQYQKKVNQIESLHRYFLPENVKNERSSANKSQNIPINFQQRK</sequence>
<protein>
    <submittedName>
        <fullName evidence="2">Uncharacterized protein</fullName>
    </submittedName>
</protein>
<evidence type="ECO:0000313" key="3">
    <source>
        <dbReference type="Proteomes" id="UP000006334"/>
    </source>
</evidence>
<keyword evidence="3" id="KW-1185">Reference proteome</keyword>
<evidence type="ECO:0000313" key="2">
    <source>
        <dbReference type="EMBL" id="GAC14147.1"/>
    </source>
</evidence>
<evidence type="ECO:0000256" key="1">
    <source>
        <dbReference type="SAM" id="MobiDB-lite"/>
    </source>
</evidence>
<feature type="region of interest" description="Disordered" evidence="1">
    <location>
        <begin position="114"/>
        <end position="133"/>
    </location>
</feature>
<dbReference type="RefSeq" id="WP_008843963.1">
    <property type="nucleotide sequence ID" value="NZ_BAEN01000035.1"/>
</dbReference>
<reference evidence="2 3" key="1">
    <citation type="journal article" date="2017" name="Antonie Van Leeuwenhoek">
        <title>Rhizobium rhizosphaerae sp. nov., a novel species isolated from rice rhizosphere.</title>
        <authorList>
            <person name="Zhao J.J."/>
            <person name="Zhang J."/>
            <person name="Zhang R.J."/>
            <person name="Zhang C.W."/>
            <person name="Yin H.Q."/>
            <person name="Zhang X.X."/>
        </authorList>
    </citation>
    <scope>NUCLEOTIDE SEQUENCE [LARGE SCALE GENOMIC DNA]</scope>
    <source>
        <strain evidence="2 3">E3</strain>
    </source>
</reference>
<dbReference type="EMBL" id="BAEN01000035">
    <property type="protein sequence ID" value="GAC14147.1"/>
    <property type="molecule type" value="Genomic_DNA"/>
</dbReference>